<dbReference type="InterPro" id="IPR009057">
    <property type="entry name" value="Homeodomain-like_sf"/>
</dbReference>
<dbReference type="Pfam" id="PF14278">
    <property type="entry name" value="TetR_C_8"/>
    <property type="match status" value="1"/>
</dbReference>
<sequence>MSKISRKEETRHNFVEAFWTLYVSKPLDKITVKEITDLAGYNRGTFYTYFADVYEVLETEKKLLLPSEETIIERLKMLSDDQAPLEGSFEDVSHCIRENRARIAILLGPEGDPGFQYELKARFRRVILDFADDIGIQELSDYEYIIEYQVSGMIGICQRWVENEEDITEERLGMIYERVFNEGVMRITTEMFRAAKKSG</sequence>
<organism evidence="4 5">
    <name type="scientific">Salinicoccus siamensis</name>
    <dbReference type="NCBI Taxonomy" id="381830"/>
    <lineage>
        <taxon>Bacteria</taxon>
        <taxon>Bacillati</taxon>
        <taxon>Bacillota</taxon>
        <taxon>Bacilli</taxon>
        <taxon>Bacillales</taxon>
        <taxon>Staphylococcaceae</taxon>
        <taxon>Salinicoccus</taxon>
    </lineage>
</organism>
<dbReference type="InterPro" id="IPR050624">
    <property type="entry name" value="HTH-type_Tx_Regulator"/>
</dbReference>
<keyword evidence="1 2" id="KW-0238">DNA-binding</keyword>
<protein>
    <submittedName>
        <fullName evidence="4">TetR/AcrR family transcriptional regulator</fullName>
    </submittedName>
</protein>
<dbReference type="InterPro" id="IPR039532">
    <property type="entry name" value="TetR_C_Firmicutes"/>
</dbReference>
<gene>
    <name evidence="4" type="ORF">ACFFLE_04295</name>
</gene>
<dbReference type="Proteomes" id="UP001589740">
    <property type="component" value="Unassembled WGS sequence"/>
</dbReference>
<evidence type="ECO:0000256" key="2">
    <source>
        <dbReference type="PROSITE-ProRule" id="PRU00335"/>
    </source>
</evidence>
<comment type="caution">
    <text evidence="4">The sequence shown here is derived from an EMBL/GenBank/DDBJ whole genome shotgun (WGS) entry which is preliminary data.</text>
</comment>
<feature type="domain" description="HTH tetR-type" evidence="3">
    <location>
        <begin position="8"/>
        <end position="68"/>
    </location>
</feature>
<feature type="DNA-binding region" description="H-T-H motif" evidence="2">
    <location>
        <begin position="31"/>
        <end position="50"/>
    </location>
</feature>
<name>A0ABV5Z2P9_9STAP</name>
<keyword evidence="5" id="KW-1185">Reference proteome</keyword>
<evidence type="ECO:0000259" key="3">
    <source>
        <dbReference type="PROSITE" id="PS50977"/>
    </source>
</evidence>
<evidence type="ECO:0000313" key="5">
    <source>
        <dbReference type="Proteomes" id="UP001589740"/>
    </source>
</evidence>
<dbReference type="PROSITE" id="PS50977">
    <property type="entry name" value="HTH_TETR_2"/>
    <property type="match status" value="1"/>
</dbReference>
<dbReference type="SUPFAM" id="SSF46689">
    <property type="entry name" value="Homeodomain-like"/>
    <property type="match status" value="1"/>
</dbReference>
<dbReference type="Gene3D" id="1.10.357.10">
    <property type="entry name" value="Tetracycline Repressor, domain 2"/>
    <property type="match status" value="1"/>
</dbReference>
<accession>A0ABV5Z2P9</accession>
<evidence type="ECO:0000313" key="4">
    <source>
        <dbReference type="EMBL" id="MFB9860326.1"/>
    </source>
</evidence>
<dbReference type="PANTHER" id="PTHR43479">
    <property type="entry name" value="ACREF/ENVCD OPERON REPRESSOR-RELATED"/>
    <property type="match status" value="1"/>
</dbReference>
<dbReference type="EMBL" id="JBHMAH010000010">
    <property type="protein sequence ID" value="MFB9860326.1"/>
    <property type="molecule type" value="Genomic_DNA"/>
</dbReference>
<reference evidence="4 5" key="1">
    <citation type="submission" date="2024-09" db="EMBL/GenBank/DDBJ databases">
        <authorList>
            <person name="Sun Q."/>
            <person name="Mori K."/>
        </authorList>
    </citation>
    <scope>NUCLEOTIDE SEQUENCE [LARGE SCALE GENOMIC DNA]</scope>
    <source>
        <strain evidence="4 5">JCM 12822</strain>
    </source>
</reference>
<dbReference type="RefSeq" id="WP_380569914.1">
    <property type="nucleotide sequence ID" value="NZ_JBHMAH010000010.1"/>
</dbReference>
<dbReference type="PANTHER" id="PTHR43479:SF11">
    <property type="entry name" value="ACREF_ENVCD OPERON REPRESSOR-RELATED"/>
    <property type="match status" value="1"/>
</dbReference>
<proteinExistence type="predicted"/>
<evidence type="ECO:0000256" key="1">
    <source>
        <dbReference type="ARBA" id="ARBA00023125"/>
    </source>
</evidence>
<dbReference type="InterPro" id="IPR001647">
    <property type="entry name" value="HTH_TetR"/>
</dbReference>